<dbReference type="Gene3D" id="3.40.50.1820">
    <property type="entry name" value="alpha/beta hydrolase"/>
    <property type="match status" value="1"/>
</dbReference>
<name>A0A9P7B8M4_MAUEX</name>
<gene>
    <name evidence="2" type="ORF">C6P45_000709</name>
</gene>
<reference evidence="2 3" key="1">
    <citation type="submission" date="2020-11" db="EMBL/GenBank/DDBJ databases">
        <title>Kefir isolates.</title>
        <authorList>
            <person name="Marcisauskas S."/>
            <person name="Kim Y."/>
            <person name="Blasche S."/>
        </authorList>
    </citation>
    <scope>NUCLEOTIDE SEQUENCE [LARGE SCALE GENOMIC DNA]</scope>
    <source>
        <strain evidence="2 3">OG2</strain>
    </source>
</reference>
<dbReference type="Proteomes" id="UP000750334">
    <property type="component" value="Unassembled WGS sequence"/>
</dbReference>
<proteinExistence type="predicted"/>
<evidence type="ECO:0000259" key="1">
    <source>
        <dbReference type="Pfam" id="PF00561"/>
    </source>
</evidence>
<evidence type="ECO:0000313" key="2">
    <source>
        <dbReference type="EMBL" id="KAG0664095.1"/>
    </source>
</evidence>
<dbReference type="InterPro" id="IPR000073">
    <property type="entry name" value="AB_hydrolase_1"/>
</dbReference>
<dbReference type="SUPFAM" id="SSF53474">
    <property type="entry name" value="alpha/beta-Hydrolases"/>
    <property type="match status" value="1"/>
</dbReference>
<organism evidence="2 3">
    <name type="scientific">Maudiozyma exigua</name>
    <name type="common">Yeast</name>
    <name type="synonym">Kazachstania exigua</name>
    <dbReference type="NCBI Taxonomy" id="34358"/>
    <lineage>
        <taxon>Eukaryota</taxon>
        <taxon>Fungi</taxon>
        <taxon>Dikarya</taxon>
        <taxon>Ascomycota</taxon>
        <taxon>Saccharomycotina</taxon>
        <taxon>Saccharomycetes</taxon>
        <taxon>Saccharomycetales</taxon>
        <taxon>Saccharomycetaceae</taxon>
        <taxon>Maudiozyma</taxon>
    </lineage>
</organism>
<dbReference type="OrthoDB" id="428974at2759"/>
<dbReference type="Pfam" id="PF00561">
    <property type="entry name" value="Abhydrolase_1"/>
    <property type="match status" value="1"/>
</dbReference>
<dbReference type="GO" id="GO:0016020">
    <property type="term" value="C:membrane"/>
    <property type="evidence" value="ECO:0007669"/>
    <property type="project" value="TreeGrafter"/>
</dbReference>
<dbReference type="PANTHER" id="PTHR43798:SF5">
    <property type="entry name" value="MONOACYLGLYCEROL LIPASE ABHD6"/>
    <property type="match status" value="1"/>
</dbReference>
<dbReference type="EMBL" id="PUHR01000125">
    <property type="protein sequence ID" value="KAG0664095.1"/>
    <property type="molecule type" value="Genomic_DNA"/>
</dbReference>
<dbReference type="InterPro" id="IPR050266">
    <property type="entry name" value="AB_hydrolase_sf"/>
</dbReference>
<feature type="domain" description="AB hydrolase-1" evidence="1">
    <location>
        <begin position="92"/>
        <end position="356"/>
    </location>
</feature>
<dbReference type="GO" id="GO:0047372">
    <property type="term" value="F:monoacylglycerol lipase activity"/>
    <property type="evidence" value="ECO:0007669"/>
    <property type="project" value="TreeGrafter"/>
</dbReference>
<sequence>MSDTIRTATDTKVQDACSLNGQPLSNRSVKDIIESFTDGLGLAAEVTKSRLDFRTKFIAEHESYRSIQGTEIRVCHNLQECQDRDSIEIDCYIHGLGGNLEQFEPLLRLDDISGRYFISMDLPGFGKSQDCTTYDMNIITDTIYSTWKNIINDTTNDSFDLLNCKINIIGHSMGCYIALHLFQKLSQEEPDINSLILMAPPKINIPQLRKGYTLTQFGLYTLSLFPAIFDYYRTKFDQSKGLQSSGIRDFFHNDDPNDINLLYRKLWQYQNNIQIKSRSIIGYLRNWEPLNWDVINETVSMYRDSHRLRIMILGGDGDHITPYEGVQQFFNAFTDNKDNRLECLKDCGHNICFDAPEEICSIFQNDIFQK</sequence>
<comment type="caution">
    <text evidence="2">The sequence shown here is derived from an EMBL/GenBank/DDBJ whole genome shotgun (WGS) entry which is preliminary data.</text>
</comment>
<dbReference type="AlphaFoldDB" id="A0A9P7B8M4"/>
<keyword evidence="3" id="KW-1185">Reference proteome</keyword>
<dbReference type="GO" id="GO:0046464">
    <property type="term" value="P:acylglycerol catabolic process"/>
    <property type="evidence" value="ECO:0007669"/>
    <property type="project" value="TreeGrafter"/>
</dbReference>
<dbReference type="InterPro" id="IPR029058">
    <property type="entry name" value="AB_hydrolase_fold"/>
</dbReference>
<evidence type="ECO:0000313" key="3">
    <source>
        <dbReference type="Proteomes" id="UP000750334"/>
    </source>
</evidence>
<dbReference type="PANTHER" id="PTHR43798">
    <property type="entry name" value="MONOACYLGLYCEROL LIPASE"/>
    <property type="match status" value="1"/>
</dbReference>
<protein>
    <recommendedName>
        <fullName evidence="1">AB hydrolase-1 domain-containing protein</fullName>
    </recommendedName>
</protein>
<accession>A0A9P7B8M4</accession>